<name>A0A3N2Q0A4_SODAK</name>
<dbReference type="Proteomes" id="UP000272025">
    <property type="component" value="Unassembled WGS sequence"/>
</dbReference>
<keyword evidence="2" id="KW-1185">Reference proteome</keyword>
<evidence type="ECO:0000313" key="2">
    <source>
        <dbReference type="Proteomes" id="UP000272025"/>
    </source>
</evidence>
<dbReference type="AlphaFoldDB" id="A0A3N2Q0A4"/>
<organism evidence="1 2">
    <name type="scientific">Sodiomyces alkalinus (strain CBS 110278 / VKM F-3762 / F11)</name>
    <name type="common">Alkaliphilic filamentous fungus</name>
    <dbReference type="NCBI Taxonomy" id="1314773"/>
    <lineage>
        <taxon>Eukaryota</taxon>
        <taxon>Fungi</taxon>
        <taxon>Dikarya</taxon>
        <taxon>Ascomycota</taxon>
        <taxon>Pezizomycotina</taxon>
        <taxon>Sordariomycetes</taxon>
        <taxon>Hypocreomycetidae</taxon>
        <taxon>Glomerellales</taxon>
        <taxon>Plectosphaerellaceae</taxon>
        <taxon>Sodiomyces</taxon>
    </lineage>
</organism>
<sequence length="58" mass="6369">LDKTISFKSYIKIRAAKAYSTAGYIRGLNRVISTAPLSAVRKAIHTIILPKTFFGAEV</sequence>
<dbReference type="EMBL" id="ML119053">
    <property type="protein sequence ID" value="ROT40116.1"/>
    <property type="molecule type" value="Genomic_DNA"/>
</dbReference>
<reference evidence="1 2" key="1">
    <citation type="journal article" date="2018" name="Mol. Ecol.">
        <title>The obligate alkalophilic soda-lake fungus Sodiomyces alkalinus has shifted to a protein diet.</title>
        <authorList>
            <person name="Grum-Grzhimaylo A.A."/>
            <person name="Falkoski D.L."/>
            <person name="van den Heuvel J."/>
            <person name="Valero-Jimenez C.A."/>
            <person name="Min B."/>
            <person name="Choi I.G."/>
            <person name="Lipzen A."/>
            <person name="Daum C.G."/>
            <person name="Aanen D.K."/>
            <person name="Tsang A."/>
            <person name="Henrissat B."/>
            <person name="Bilanenko E.N."/>
            <person name="de Vries R.P."/>
            <person name="van Kan J.A.L."/>
            <person name="Grigoriev I.V."/>
            <person name="Debets A.J.M."/>
        </authorList>
    </citation>
    <scope>NUCLEOTIDE SEQUENCE [LARGE SCALE GENOMIC DNA]</scope>
    <source>
        <strain evidence="1 2">F11</strain>
    </source>
</reference>
<protein>
    <submittedName>
        <fullName evidence="1">Uncharacterized protein</fullName>
    </submittedName>
</protein>
<dbReference type="GeneID" id="39576410"/>
<feature type="non-terminal residue" evidence="1">
    <location>
        <position position="1"/>
    </location>
</feature>
<accession>A0A3N2Q0A4</accession>
<proteinExistence type="predicted"/>
<evidence type="ECO:0000313" key="1">
    <source>
        <dbReference type="EMBL" id="ROT40116.1"/>
    </source>
</evidence>
<dbReference type="RefSeq" id="XP_028467922.1">
    <property type="nucleotide sequence ID" value="XM_028607932.1"/>
</dbReference>
<gene>
    <name evidence="1" type="ORF">SODALDRAFT_274091</name>
</gene>
<dbReference type="STRING" id="1314773.A0A3N2Q0A4"/>